<accession>A0A1M4U8F8</accession>
<feature type="domain" description="HTH araC/xylS-type" evidence="4">
    <location>
        <begin position="214"/>
        <end position="312"/>
    </location>
</feature>
<evidence type="ECO:0000259" key="4">
    <source>
        <dbReference type="PROSITE" id="PS01124"/>
    </source>
</evidence>
<dbReference type="InterPro" id="IPR020449">
    <property type="entry name" value="Tscrpt_reg_AraC-type_HTH"/>
</dbReference>
<evidence type="ECO:0000256" key="1">
    <source>
        <dbReference type="ARBA" id="ARBA00023015"/>
    </source>
</evidence>
<proteinExistence type="predicted"/>
<dbReference type="AlphaFoldDB" id="A0A1M4U8F8"/>
<dbReference type="PANTHER" id="PTHR47893">
    <property type="entry name" value="REGULATORY PROTEIN PCHR"/>
    <property type="match status" value="1"/>
</dbReference>
<dbReference type="RefSeq" id="WP_084528458.1">
    <property type="nucleotide sequence ID" value="NZ_FQUQ01000001.1"/>
</dbReference>
<evidence type="ECO:0000313" key="5">
    <source>
        <dbReference type="EMBL" id="SHE53161.1"/>
    </source>
</evidence>
<dbReference type="SMART" id="SM00342">
    <property type="entry name" value="HTH_ARAC"/>
    <property type="match status" value="1"/>
</dbReference>
<dbReference type="GO" id="GO:0043565">
    <property type="term" value="F:sequence-specific DNA binding"/>
    <property type="evidence" value="ECO:0007669"/>
    <property type="project" value="InterPro"/>
</dbReference>
<name>A0A1M4U8F8_9SPHI</name>
<evidence type="ECO:0000256" key="3">
    <source>
        <dbReference type="ARBA" id="ARBA00023163"/>
    </source>
</evidence>
<dbReference type="STRING" id="288992.SAMN04488522_101472"/>
<dbReference type="Gene3D" id="1.10.10.60">
    <property type="entry name" value="Homeodomain-like"/>
    <property type="match status" value="1"/>
</dbReference>
<dbReference type="SUPFAM" id="SSF46689">
    <property type="entry name" value="Homeodomain-like"/>
    <property type="match status" value="2"/>
</dbReference>
<dbReference type="InterPro" id="IPR018060">
    <property type="entry name" value="HTH_AraC"/>
</dbReference>
<dbReference type="InterPro" id="IPR009057">
    <property type="entry name" value="Homeodomain-like_sf"/>
</dbReference>
<dbReference type="PANTHER" id="PTHR47893:SF1">
    <property type="entry name" value="REGULATORY PROTEIN PCHR"/>
    <property type="match status" value="1"/>
</dbReference>
<evidence type="ECO:0000313" key="6">
    <source>
        <dbReference type="Proteomes" id="UP000184287"/>
    </source>
</evidence>
<dbReference type="InterPro" id="IPR053142">
    <property type="entry name" value="PchR_regulatory_protein"/>
</dbReference>
<reference evidence="6" key="1">
    <citation type="submission" date="2016-11" db="EMBL/GenBank/DDBJ databases">
        <authorList>
            <person name="Varghese N."/>
            <person name="Submissions S."/>
        </authorList>
    </citation>
    <scope>NUCLEOTIDE SEQUENCE [LARGE SCALE GENOMIC DNA]</scope>
    <source>
        <strain evidence="6">DSM 16990</strain>
    </source>
</reference>
<dbReference type="PRINTS" id="PR00032">
    <property type="entry name" value="HTHARAC"/>
</dbReference>
<dbReference type="GO" id="GO:0003700">
    <property type="term" value="F:DNA-binding transcription factor activity"/>
    <property type="evidence" value="ECO:0007669"/>
    <property type="project" value="InterPro"/>
</dbReference>
<keyword evidence="3" id="KW-0804">Transcription</keyword>
<dbReference type="OrthoDB" id="1156172at2"/>
<keyword evidence="1" id="KW-0805">Transcription regulation</keyword>
<organism evidence="5 6">
    <name type="scientific">Pedobacter caeni</name>
    <dbReference type="NCBI Taxonomy" id="288992"/>
    <lineage>
        <taxon>Bacteria</taxon>
        <taxon>Pseudomonadati</taxon>
        <taxon>Bacteroidota</taxon>
        <taxon>Sphingobacteriia</taxon>
        <taxon>Sphingobacteriales</taxon>
        <taxon>Sphingobacteriaceae</taxon>
        <taxon>Pedobacter</taxon>
    </lineage>
</organism>
<dbReference type="PROSITE" id="PS00041">
    <property type="entry name" value="HTH_ARAC_FAMILY_1"/>
    <property type="match status" value="1"/>
</dbReference>
<dbReference type="PROSITE" id="PS01124">
    <property type="entry name" value="HTH_ARAC_FAMILY_2"/>
    <property type="match status" value="1"/>
</dbReference>
<dbReference type="Proteomes" id="UP000184287">
    <property type="component" value="Unassembled WGS sequence"/>
</dbReference>
<evidence type="ECO:0000256" key="2">
    <source>
        <dbReference type="ARBA" id="ARBA00023125"/>
    </source>
</evidence>
<keyword evidence="2 5" id="KW-0238">DNA-binding</keyword>
<gene>
    <name evidence="5" type="ORF">SAMN04488522_101472</name>
</gene>
<dbReference type="EMBL" id="FQUQ01000001">
    <property type="protein sequence ID" value="SHE53161.1"/>
    <property type="molecule type" value="Genomic_DNA"/>
</dbReference>
<sequence length="319" mass="36742">MIFNFVPSEGIGMLSAFAEAIGSKLENGIVELPEHLGKGYIKGLDLGPRIRVMIRQYELNEDLVFKRSAIENGEKVVVMAFHNFFSRVPGLPFVQITSTGINYEDFFPIHSKINSILISVHVSLLKELLYAQEETTLLDNMMNRDQPFLYEEIISPQMQELAREMVTTTISGELRIFFYRLKAEELIYLLFTELLKRREVAVQSINIADVKTIYLVKDKITVQINQPPRLDKLAKFAGMSTSKLKRLFKQIFGKNIYDYYQYYRMNEAASLLKEKGLTVAETGYELGFSNLSHFARVFEKYIGLKPKKYALEGNKIEKN</sequence>
<dbReference type="Pfam" id="PF12833">
    <property type="entry name" value="HTH_18"/>
    <property type="match status" value="1"/>
</dbReference>
<protein>
    <submittedName>
        <fullName evidence="5">AraC-type DNA-binding protein</fullName>
    </submittedName>
</protein>
<dbReference type="InterPro" id="IPR018062">
    <property type="entry name" value="HTH_AraC-typ_CS"/>
</dbReference>
<keyword evidence="6" id="KW-1185">Reference proteome</keyword>